<comment type="caution">
    <text evidence="2">The sequence shown here is derived from an EMBL/GenBank/DDBJ whole genome shotgun (WGS) entry which is preliminary data.</text>
</comment>
<dbReference type="InterPro" id="IPR019201">
    <property type="entry name" value="DUF2065"/>
</dbReference>
<evidence type="ECO:0000313" key="2">
    <source>
        <dbReference type="EMBL" id="MBB4266255.1"/>
    </source>
</evidence>
<feature type="transmembrane region" description="Helical" evidence="1">
    <location>
        <begin position="44"/>
        <end position="64"/>
    </location>
</feature>
<dbReference type="EMBL" id="JACIGK010000012">
    <property type="protein sequence ID" value="MBB4266255.1"/>
    <property type="molecule type" value="Genomic_DNA"/>
</dbReference>
<evidence type="ECO:0000313" key="3">
    <source>
        <dbReference type="Proteomes" id="UP000554286"/>
    </source>
</evidence>
<dbReference type="Pfam" id="PF09838">
    <property type="entry name" value="DUF2065"/>
    <property type="match status" value="1"/>
</dbReference>
<proteinExistence type="predicted"/>
<dbReference type="Proteomes" id="UP000554286">
    <property type="component" value="Unassembled WGS sequence"/>
</dbReference>
<organism evidence="2 3">
    <name type="scientific">Roseospira visakhapatnamensis</name>
    <dbReference type="NCBI Taxonomy" id="390880"/>
    <lineage>
        <taxon>Bacteria</taxon>
        <taxon>Pseudomonadati</taxon>
        <taxon>Pseudomonadota</taxon>
        <taxon>Alphaproteobacteria</taxon>
        <taxon>Rhodospirillales</taxon>
        <taxon>Rhodospirillaceae</taxon>
        <taxon>Roseospira</taxon>
    </lineage>
</organism>
<evidence type="ECO:0000256" key="1">
    <source>
        <dbReference type="SAM" id="Phobius"/>
    </source>
</evidence>
<keyword evidence="3" id="KW-1185">Reference proteome</keyword>
<dbReference type="AlphaFoldDB" id="A0A7W6W9K7"/>
<feature type="transmembrane region" description="Helical" evidence="1">
    <location>
        <begin position="12"/>
        <end position="32"/>
    </location>
</feature>
<sequence length="66" mass="7069">MPLFPIQDVFTALGLVLVIEGLLYAVALGPMREMIRQALEMPDHVLRIGGVVAMALGVVVVALARL</sequence>
<name>A0A7W6W9K7_9PROT</name>
<dbReference type="PANTHER" id="PTHR38602:SF1">
    <property type="entry name" value="INNER MEMBRANE PROTEIN"/>
    <property type="match status" value="1"/>
</dbReference>
<dbReference type="PANTHER" id="PTHR38602">
    <property type="entry name" value="INNER MEMBRANE PROTEIN-RELATED"/>
    <property type="match status" value="1"/>
</dbReference>
<dbReference type="RefSeq" id="WP_343058575.1">
    <property type="nucleotide sequence ID" value="NZ_JACIGK010000012.1"/>
</dbReference>
<gene>
    <name evidence="2" type="ORF">GGD89_001886</name>
</gene>
<reference evidence="2 3" key="1">
    <citation type="submission" date="2020-08" db="EMBL/GenBank/DDBJ databases">
        <title>Genome sequencing of Purple Non-Sulfur Bacteria from various extreme environments.</title>
        <authorList>
            <person name="Mayer M."/>
        </authorList>
    </citation>
    <scope>NUCLEOTIDE SEQUENCE [LARGE SCALE GENOMIC DNA]</scope>
    <source>
        <strain evidence="2 3">JA131</strain>
    </source>
</reference>
<keyword evidence="1" id="KW-0812">Transmembrane</keyword>
<evidence type="ECO:0008006" key="4">
    <source>
        <dbReference type="Google" id="ProtNLM"/>
    </source>
</evidence>
<keyword evidence="1" id="KW-0472">Membrane</keyword>
<accession>A0A7W6W9K7</accession>
<keyword evidence="1" id="KW-1133">Transmembrane helix</keyword>
<protein>
    <recommendedName>
        <fullName evidence="4">DUF2065 domain-containing protein</fullName>
    </recommendedName>
</protein>